<dbReference type="PANTHER" id="PTHR30627:SF2">
    <property type="entry name" value="PEPTIDOGLYCAN D,D-TRANSPEPTIDASE MRDA"/>
    <property type="match status" value="1"/>
</dbReference>
<proteinExistence type="predicted"/>
<keyword evidence="10" id="KW-0573">Peptidoglycan synthesis</keyword>
<gene>
    <name evidence="17" type="primary">mrdA</name>
    <name evidence="17" type="ORF">ENJ89_00090</name>
</gene>
<evidence type="ECO:0000256" key="1">
    <source>
        <dbReference type="ARBA" id="ARBA00004167"/>
    </source>
</evidence>
<dbReference type="InterPro" id="IPR012338">
    <property type="entry name" value="Beta-lactam/transpept-like"/>
</dbReference>
<evidence type="ECO:0000256" key="7">
    <source>
        <dbReference type="ARBA" id="ARBA00022692"/>
    </source>
</evidence>
<evidence type="ECO:0000256" key="2">
    <source>
        <dbReference type="ARBA" id="ARBA00004236"/>
    </source>
</evidence>
<accession>A0A7V5UDW1</accession>
<dbReference type="Pfam" id="PF00905">
    <property type="entry name" value="Transpeptidase"/>
    <property type="match status" value="1"/>
</dbReference>
<evidence type="ECO:0000256" key="12">
    <source>
        <dbReference type="ARBA" id="ARBA00023136"/>
    </source>
</evidence>
<evidence type="ECO:0000256" key="13">
    <source>
        <dbReference type="ARBA" id="ARBA00023316"/>
    </source>
</evidence>
<evidence type="ECO:0000256" key="10">
    <source>
        <dbReference type="ARBA" id="ARBA00022984"/>
    </source>
</evidence>
<evidence type="ECO:0000256" key="8">
    <source>
        <dbReference type="ARBA" id="ARBA00022801"/>
    </source>
</evidence>
<dbReference type="NCBIfam" id="TIGR03423">
    <property type="entry name" value="pbp2_mrdA"/>
    <property type="match status" value="1"/>
</dbReference>
<keyword evidence="6" id="KW-0645">Protease</keyword>
<protein>
    <submittedName>
        <fullName evidence="17">Penicillin-binding protein 2</fullName>
    </submittedName>
</protein>
<dbReference type="SUPFAM" id="SSF56519">
    <property type="entry name" value="Penicillin binding protein dimerisation domain"/>
    <property type="match status" value="1"/>
</dbReference>
<evidence type="ECO:0000256" key="4">
    <source>
        <dbReference type="ARBA" id="ARBA00022519"/>
    </source>
</evidence>
<dbReference type="GO" id="GO:0009002">
    <property type="term" value="F:serine-type D-Ala-D-Ala carboxypeptidase activity"/>
    <property type="evidence" value="ECO:0007669"/>
    <property type="project" value="InterPro"/>
</dbReference>
<dbReference type="GO" id="GO:0009252">
    <property type="term" value="P:peptidoglycan biosynthetic process"/>
    <property type="evidence" value="ECO:0007669"/>
    <property type="project" value="UniProtKB-KW"/>
</dbReference>
<evidence type="ECO:0000313" key="17">
    <source>
        <dbReference type="EMBL" id="HHJ51564.1"/>
    </source>
</evidence>
<dbReference type="GO" id="GO:0006508">
    <property type="term" value="P:proteolysis"/>
    <property type="evidence" value="ECO:0007669"/>
    <property type="project" value="UniProtKB-KW"/>
</dbReference>
<dbReference type="AlphaFoldDB" id="A0A7V5UDW1"/>
<keyword evidence="8" id="KW-0378">Hydrolase</keyword>
<keyword evidence="3" id="KW-1003">Cell membrane</keyword>
<feature type="region of interest" description="Disordered" evidence="14">
    <location>
        <begin position="446"/>
        <end position="465"/>
    </location>
</feature>
<evidence type="ECO:0000256" key="6">
    <source>
        <dbReference type="ARBA" id="ARBA00022670"/>
    </source>
</evidence>
<dbReference type="Gene3D" id="3.90.1310.10">
    <property type="entry name" value="Penicillin-binding protein 2a (Domain 2)"/>
    <property type="match status" value="1"/>
</dbReference>
<keyword evidence="7" id="KW-0812">Transmembrane</keyword>
<sequence>LTLVDSKRYYPPGVRSPHIFGNIGEVSQVEQLVNPVYKAGDLVGKNGLEKNYDLVLRGTKGIRYLKVDANGRELGDYDPDRNLPPIHGNDLYLYMDYELQSFADSLFEDKRGALVALDTRTGGVLALVSKPDYDPRLLSGRINPNEWKKLVNNPDHPLFNRALQSTYPPGSTYKLVAAIAALQENIITPNWSAFCPGYFRLGRKIIHCWNKAGHGNINLLQAIRGSCNVYFYQLGLKIGLPIWSKYSRKLGFGSLTGIDLPNEFPGLVPSIAYFNKVYGEHGWTKGNLANLAIGQGELLVTPVQMAVFTMIIANKGLYHPPHLVDAMYDYTAHKMVKFPIKTNYVDGISDRVYDVVREGMRRVVDGGTGWRGKVRGIEMAGKTGTAQNPHGDDHAWFISFAPFDKPEIAVAAIVENGGSGGGVAAPLVRKFLEKYFYGRELPRPVAKPDTSNVQENPVAPFRTESLNPMPITLPVDSL</sequence>
<dbReference type="GO" id="GO:0071972">
    <property type="term" value="F:peptidoglycan L,D-transpeptidase activity"/>
    <property type="evidence" value="ECO:0007669"/>
    <property type="project" value="TreeGrafter"/>
</dbReference>
<dbReference type="FunFam" id="3.40.710.10:FF:000024">
    <property type="entry name" value="Penicillin-binding protein 2"/>
    <property type="match status" value="1"/>
</dbReference>
<evidence type="ECO:0000259" key="16">
    <source>
        <dbReference type="Pfam" id="PF03717"/>
    </source>
</evidence>
<reference evidence="17" key="1">
    <citation type="journal article" date="2020" name="mSystems">
        <title>Genome- and Community-Level Interaction Insights into Carbon Utilization and Element Cycling Functions of Hydrothermarchaeota in Hydrothermal Sediment.</title>
        <authorList>
            <person name="Zhou Z."/>
            <person name="Liu Y."/>
            <person name="Xu W."/>
            <person name="Pan J."/>
            <person name="Luo Z.H."/>
            <person name="Li M."/>
        </authorList>
    </citation>
    <scope>NUCLEOTIDE SEQUENCE [LARGE SCALE GENOMIC DNA]</scope>
    <source>
        <strain evidence="17">HyVt-527</strain>
    </source>
</reference>
<dbReference type="GO" id="GO:0008360">
    <property type="term" value="P:regulation of cell shape"/>
    <property type="evidence" value="ECO:0007669"/>
    <property type="project" value="UniProtKB-KW"/>
</dbReference>
<feature type="non-terminal residue" evidence="17">
    <location>
        <position position="1"/>
    </location>
</feature>
<dbReference type="GO" id="GO:0071555">
    <property type="term" value="P:cell wall organization"/>
    <property type="evidence" value="ECO:0007669"/>
    <property type="project" value="UniProtKB-KW"/>
</dbReference>
<keyword evidence="11" id="KW-1133">Transmembrane helix</keyword>
<evidence type="ECO:0000256" key="9">
    <source>
        <dbReference type="ARBA" id="ARBA00022960"/>
    </source>
</evidence>
<dbReference type="Gene3D" id="3.40.710.10">
    <property type="entry name" value="DD-peptidase/beta-lactamase superfamily"/>
    <property type="match status" value="1"/>
</dbReference>
<dbReference type="PANTHER" id="PTHR30627">
    <property type="entry name" value="PEPTIDOGLYCAN D,D-TRANSPEPTIDASE"/>
    <property type="match status" value="1"/>
</dbReference>
<keyword evidence="4" id="KW-0997">Cell inner membrane</keyword>
<keyword evidence="13" id="KW-0961">Cell wall biogenesis/degradation</keyword>
<dbReference type="Proteomes" id="UP000886124">
    <property type="component" value="Unassembled WGS sequence"/>
</dbReference>
<evidence type="ECO:0000256" key="14">
    <source>
        <dbReference type="SAM" id="MobiDB-lite"/>
    </source>
</evidence>
<organism evidence="17">
    <name type="scientific">Caldithrix abyssi</name>
    <dbReference type="NCBI Taxonomy" id="187145"/>
    <lineage>
        <taxon>Bacteria</taxon>
        <taxon>Pseudomonadati</taxon>
        <taxon>Calditrichota</taxon>
        <taxon>Calditrichia</taxon>
        <taxon>Calditrichales</taxon>
        <taxon>Calditrichaceae</taxon>
        <taxon>Caldithrix</taxon>
    </lineage>
</organism>
<evidence type="ECO:0000256" key="11">
    <source>
        <dbReference type="ARBA" id="ARBA00022989"/>
    </source>
</evidence>
<comment type="caution">
    <text evidence="17">The sequence shown here is derived from an EMBL/GenBank/DDBJ whole genome shotgun (WGS) entry which is preliminary data.</text>
</comment>
<dbReference type="GO" id="GO:0008658">
    <property type="term" value="F:penicillin binding"/>
    <property type="evidence" value="ECO:0007669"/>
    <property type="project" value="InterPro"/>
</dbReference>
<dbReference type="EMBL" id="DROD01000007">
    <property type="protein sequence ID" value="HHJ51564.1"/>
    <property type="molecule type" value="Genomic_DNA"/>
</dbReference>
<evidence type="ECO:0000259" key="15">
    <source>
        <dbReference type="Pfam" id="PF00905"/>
    </source>
</evidence>
<evidence type="ECO:0000256" key="3">
    <source>
        <dbReference type="ARBA" id="ARBA00022475"/>
    </source>
</evidence>
<name>A0A7V5UDW1_CALAY</name>
<dbReference type="InterPro" id="IPR001460">
    <property type="entry name" value="PCN-bd_Tpept"/>
</dbReference>
<keyword evidence="9" id="KW-0133">Cell shape</keyword>
<dbReference type="InterPro" id="IPR017790">
    <property type="entry name" value="Penicillin-binding_protein_2"/>
</dbReference>
<evidence type="ECO:0000256" key="5">
    <source>
        <dbReference type="ARBA" id="ARBA00022645"/>
    </source>
</evidence>
<dbReference type="Pfam" id="PF03717">
    <property type="entry name" value="PBP_dimer"/>
    <property type="match status" value="1"/>
</dbReference>
<keyword evidence="5" id="KW-0121">Carboxypeptidase</keyword>
<feature type="domain" description="Penicillin-binding protein transpeptidase" evidence="15">
    <location>
        <begin position="112"/>
        <end position="433"/>
    </location>
</feature>
<dbReference type="InterPro" id="IPR005311">
    <property type="entry name" value="PBP_dimer"/>
</dbReference>
<feature type="domain" description="Penicillin-binding protein dimerisation" evidence="16">
    <location>
        <begin position="4"/>
        <end position="75"/>
    </location>
</feature>
<dbReference type="SUPFAM" id="SSF56601">
    <property type="entry name" value="beta-lactamase/transpeptidase-like"/>
    <property type="match status" value="1"/>
</dbReference>
<keyword evidence="12" id="KW-0472">Membrane</keyword>
<dbReference type="InterPro" id="IPR036138">
    <property type="entry name" value="PBP_dimer_sf"/>
</dbReference>
<dbReference type="GO" id="GO:0005886">
    <property type="term" value="C:plasma membrane"/>
    <property type="evidence" value="ECO:0007669"/>
    <property type="project" value="UniProtKB-SubCell"/>
</dbReference>
<comment type="subcellular location">
    <subcellularLocation>
        <location evidence="2">Cell membrane</location>
    </subcellularLocation>
    <subcellularLocation>
        <location evidence="1">Membrane</location>
        <topology evidence="1">Single-pass membrane protein</topology>
    </subcellularLocation>
</comment>
<dbReference type="InterPro" id="IPR050515">
    <property type="entry name" value="Beta-lactam/transpept"/>
</dbReference>